<dbReference type="EMBL" id="REFZ01000010">
    <property type="protein sequence ID" value="RQG99200.1"/>
    <property type="molecule type" value="Genomic_DNA"/>
</dbReference>
<dbReference type="AlphaFoldDB" id="A0A3N6MNV8"/>
<dbReference type="Proteomes" id="UP000281431">
    <property type="component" value="Unassembled WGS sequence"/>
</dbReference>
<reference evidence="1 2" key="1">
    <citation type="submission" date="2018-10" db="EMBL/GenBank/DDBJ databases">
        <title>Natrarchaeobius chitinivorans gen. nov., sp. nov., and Natrarchaeobius haloalkaliphilus sp. nov., alkaliphilic, chitin-utilizing haloarchaea from hypersaline alkaline lakes.</title>
        <authorList>
            <person name="Sorokin D.Y."/>
            <person name="Elcheninov A.G."/>
            <person name="Kostrikina N.A."/>
            <person name="Bale N.J."/>
            <person name="Sinninghe Damste J.S."/>
            <person name="Khijniak T.V."/>
            <person name="Kublanov I.V."/>
            <person name="Toshchakov S.V."/>
        </authorList>
    </citation>
    <scope>NUCLEOTIDE SEQUENCE [LARGE SCALE GENOMIC DNA]</scope>
    <source>
        <strain evidence="1 2">AArcht7</strain>
    </source>
</reference>
<evidence type="ECO:0000313" key="1">
    <source>
        <dbReference type="EMBL" id="RQG99200.1"/>
    </source>
</evidence>
<gene>
    <name evidence="1" type="ORF">EA472_15140</name>
</gene>
<proteinExistence type="predicted"/>
<keyword evidence="2" id="KW-1185">Reference proteome</keyword>
<comment type="caution">
    <text evidence="1">The sequence shown here is derived from an EMBL/GenBank/DDBJ whole genome shotgun (WGS) entry which is preliminary data.</text>
</comment>
<evidence type="ECO:0000313" key="2">
    <source>
        <dbReference type="Proteomes" id="UP000281431"/>
    </source>
</evidence>
<accession>A0A3N6MNV8</accession>
<name>A0A3N6MNV8_NATCH</name>
<protein>
    <submittedName>
        <fullName evidence="1">Uncharacterized protein</fullName>
    </submittedName>
</protein>
<organism evidence="1 2">
    <name type="scientific">Natrarchaeobius chitinivorans</name>
    <dbReference type="NCBI Taxonomy" id="1679083"/>
    <lineage>
        <taxon>Archaea</taxon>
        <taxon>Methanobacteriati</taxon>
        <taxon>Methanobacteriota</taxon>
        <taxon>Stenosarchaea group</taxon>
        <taxon>Halobacteria</taxon>
        <taxon>Halobacteriales</taxon>
        <taxon>Natrialbaceae</taxon>
        <taxon>Natrarchaeobius</taxon>
    </lineage>
</organism>
<sequence>MVSEIPYEQAKREFERKAPLLEFNEMKDILVTEIIDEKLLERTRDVWLHGSFVQPDAEIDTGDKLSDMDAFIVVPSWELPVANTGIAWAAPQAPRLESLDHLGDHFVWNELPAEDEGWNCSAGEAWEQLPDCAKTTLLNSTQRFLFANENDHEARRARNYDIMIGSVSQFDHQKKKCPKTKIWERSD</sequence>